<dbReference type="AlphaFoldDB" id="A0AAU9LHV1"/>
<organism evidence="2 3">
    <name type="scientific">Lactuca virosa</name>
    <dbReference type="NCBI Taxonomy" id="75947"/>
    <lineage>
        <taxon>Eukaryota</taxon>
        <taxon>Viridiplantae</taxon>
        <taxon>Streptophyta</taxon>
        <taxon>Embryophyta</taxon>
        <taxon>Tracheophyta</taxon>
        <taxon>Spermatophyta</taxon>
        <taxon>Magnoliopsida</taxon>
        <taxon>eudicotyledons</taxon>
        <taxon>Gunneridae</taxon>
        <taxon>Pentapetalae</taxon>
        <taxon>asterids</taxon>
        <taxon>campanulids</taxon>
        <taxon>Asterales</taxon>
        <taxon>Asteraceae</taxon>
        <taxon>Cichorioideae</taxon>
        <taxon>Cichorieae</taxon>
        <taxon>Lactucinae</taxon>
        <taxon>Lactuca</taxon>
    </lineage>
</organism>
<dbReference type="Pfam" id="PF03732">
    <property type="entry name" value="Retrotrans_gag"/>
    <property type="match status" value="1"/>
</dbReference>
<dbReference type="InterPro" id="IPR005162">
    <property type="entry name" value="Retrotrans_gag_dom"/>
</dbReference>
<evidence type="ECO:0000259" key="1">
    <source>
        <dbReference type="Pfam" id="PF03732"/>
    </source>
</evidence>
<dbReference type="EMBL" id="CAKMRJ010000001">
    <property type="protein sequence ID" value="CAH1413907.1"/>
    <property type="molecule type" value="Genomic_DNA"/>
</dbReference>
<evidence type="ECO:0000313" key="2">
    <source>
        <dbReference type="EMBL" id="CAH1413907.1"/>
    </source>
</evidence>
<accession>A0AAU9LHV1</accession>
<proteinExistence type="predicted"/>
<gene>
    <name evidence="2" type="ORF">LVIROSA_LOCUS1847</name>
</gene>
<keyword evidence="3" id="KW-1185">Reference proteome</keyword>
<protein>
    <recommendedName>
        <fullName evidence="1">Retrotransposon gag domain-containing protein</fullName>
    </recommendedName>
</protein>
<evidence type="ECO:0000313" key="3">
    <source>
        <dbReference type="Proteomes" id="UP001157418"/>
    </source>
</evidence>
<reference evidence="2 3" key="1">
    <citation type="submission" date="2022-01" db="EMBL/GenBank/DDBJ databases">
        <authorList>
            <person name="Xiong W."/>
            <person name="Schranz E."/>
        </authorList>
    </citation>
    <scope>NUCLEOTIDE SEQUENCE [LARGE SCALE GENOMIC DNA]</scope>
</reference>
<dbReference type="Proteomes" id="UP001157418">
    <property type="component" value="Unassembled WGS sequence"/>
</dbReference>
<feature type="domain" description="Retrotransposon gag" evidence="1">
    <location>
        <begin position="46"/>
        <end position="107"/>
    </location>
</feature>
<sequence>MGTKLNNTDRIGLLESDVTKMREEAESHQGINKKDQLRAAGLCMEWAALAWYRWVEAQSSCHTWEKLKKKLLVRFQPSYEGNVYQQFLSVQQVGTARDYVCEFEKLAG</sequence>
<name>A0AAU9LHV1_9ASTR</name>
<comment type="caution">
    <text evidence="2">The sequence shown here is derived from an EMBL/GenBank/DDBJ whole genome shotgun (WGS) entry which is preliminary data.</text>
</comment>